<evidence type="ECO:0000313" key="1">
    <source>
        <dbReference type="EMBL" id="KND98006.1"/>
    </source>
</evidence>
<sequence length="68" mass="8194">MQGVRAKAEEKKNWRWQSIEYLRTSAIAEALEFIEALTQSYCVKINSEVDVWCQKRKKMFKCFEIRVF</sequence>
<proteinExistence type="predicted"/>
<comment type="caution">
    <text evidence="1">The sequence shown here is derived from an EMBL/GenBank/DDBJ whole genome shotgun (WGS) entry which is preliminary data.</text>
</comment>
<organism evidence="1 2">
    <name type="scientific">Candidozyma auris</name>
    <name type="common">Yeast</name>
    <name type="synonym">Candida auris</name>
    <dbReference type="NCBI Taxonomy" id="498019"/>
    <lineage>
        <taxon>Eukaryota</taxon>
        <taxon>Fungi</taxon>
        <taxon>Dikarya</taxon>
        <taxon>Ascomycota</taxon>
        <taxon>Saccharomycotina</taxon>
        <taxon>Pichiomycetes</taxon>
        <taxon>Metschnikowiaceae</taxon>
        <taxon>Candidozyma</taxon>
    </lineage>
</organism>
<accession>A0A0L0NV23</accession>
<dbReference type="Proteomes" id="UP000037122">
    <property type="component" value="Unassembled WGS sequence"/>
</dbReference>
<evidence type="ECO:0000313" key="2">
    <source>
        <dbReference type="Proteomes" id="UP000037122"/>
    </source>
</evidence>
<dbReference type="EMBL" id="LGST01000037">
    <property type="protein sequence ID" value="KND98006.1"/>
    <property type="molecule type" value="Genomic_DNA"/>
</dbReference>
<reference evidence="2" key="1">
    <citation type="journal article" date="2015" name="BMC Genomics">
        <title>Draft genome of a commonly misdiagnosed multidrug resistant pathogen Candida auris.</title>
        <authorList>
            <person name="Chatterjee S."/>
            <person name="Alampalli S.V."/>
            <person name="Nageshan R.K."/>
            <person name="Chettiar S.T."/>
            <person name="Joshi S."/>
            <person name="Tatu U.S."/>
        </authorList>
    </citation>
    <scope>NUCLEOTIDE SEQUENCE [LARGE SCALE GENOMIC DNA]</scope>
    <source>
        <strain evidence="2">6684</strain>
    </source>
</reference>
<dbReference type="VEuPathDB" id="FungiDB:QG37_05239"/>
<name>A0A0L0NV23_CANAR</name>
<gene>
    <name evidence="1" type="ORF">QG37_05239</name>
</gene>
<protein>
    <submittedName>
        <fullName evidence="1">Uncharacterized protein</fullName>
    </submittedName>
</protein>
<dbReference type="AlphaFoldDB" id="A0A0L0NV23"/>